<keyword evidence="5 7" id="KW-0067">ATP-binding</keyword>
<dbReference type="RefSeq" id="WP_028311442.1">
    <property type="nucleotide sequence ID" value="NZ_AXWS01000008.1"/>
</dbReference>
<keyword evidence="2" id="KW-0436">Ligase</keyword>
<proteinExistence type="predicted"/>
<dbReference type="GO" id="GO:0046872">
    <property type="term" value="F:metal ion binding"/>
    <property type="evidence" value="ECO:0007669"/>
    <property type="project" value="InterPro"/>
</dbReference>
<evidence type="ECO:0000313" key="13">
    <source>
        <dbReference type="RefSeq" id="WP_028311442.1"/>
    </source>
</evidence>
<reference evidence="13" key="1">
    <citation type="journal article" date="1982" name="J. Biol. Chem.">
        <title>Urea carboxylase and allophanate hydrolase are components of a multifunctional protein in yeast.</title>
        <authorList>
            <person name="Sumrada R.A."/>
            <person name="Cooper T.G."/>
        </authorList>
    </citation>
    <scope>NUCLEOTIDE SEQUENCE</scope>
</reference>
<dbReference type="Pfam" id="PF00289">
    <property type="entry name" value="Biotin_carb_N"/>
    <property type="match status" value="1"/>
</dbReference>
<dbReference type="PANTHER" id="PTHR18866">
    <property type="entry name" value="CARBOXYLASE:PYRUVATE/ACETYL-COA/PROPIONYL-COA CARBOXYLASE"/>
    <property type="match status" value="1"/>
</dbReference>
<dbReference type="InterPro" id="IPR011053">
    <property type="entry name" value="Single_hybrid_motif"/>
</dbReference>
<dbReference type="Pfam" id="PF02785">
    <property type="entry name" value="Biotin_carb_C"/>
    <property type="match status" value="1"/>
</dbReference>
<organism evidence="12 13">
    <name type="scientific">Derxia gummosa DSM 723</name>
    <dbReference type="NCBI Taxonomy" id="1121388"/>
    <lineage>
        <taxon>Bacteria</taxon>
        <taxon>Pseudomonadati</taxon>
        <taxon>Pseudomonadota</taxon>
        <taxon>Betaproteobacteria</taxon>
        <taxon>Burkholderiales</taxon>
        <taxon>Alcaligenaceae</taxon>
        <taxon>Derxia</taxon>
    </lineage>
</organism>
<dbReference type="InterPro" id="IPR011054">
    <property type="entry name" value="Rudment_hybrid_motif"/>
</dbReference>
<comment type="cofactor">
    <cofactor evidence="1">
        <name>biotin</name>
        <dbReference type="ChEBI" id="CHEBI:57586"/>
    </cofactor>
</comment>
<dbReference type="InterPro" id="IPR050856">
    <property type="entry name" value="Biotin_carboxylase_complex"/>
</dbReference>
<dbReference type="PANTHER" id="PTHR18866:SF128">
    <property type="entry name" value="UREA AMIDOLYASE"/>
    <property type="match status" value="1"/>
</dbReference>
<keyword evidence="4" id="KW-0378">Hydrolase</keyword>
<dbReference type="SUPFAM" id="SSF51246">
    <property type="entry name" value="Rudiment single hybrid motif"/>
    <property type="match status" value="1"/>
</dbReference>
<evidence type="ECO:0000256" key="4">
    <source>
        <dbReference type="ARBA" id="ARBA00022801"/>
    </source>
</evidence>
<dbReference type="Proteomes" id="UP000675920">
    <property type="component" value="Unplaced"/>
</dbReference>
<feature type="region of interest" description="Disordered" evidence="8">
    <location>
        <begin position="819"/>
        <end position="853"/>
    </location>
</feature>
<dbReference type="Gene3D" id="3.30.1360.40">
    <property type="match status" value="1"/>
</dbReference>
<dbReference type="InterPro" id="IPR005479">
    <property type="entry name" value="CPAse_ATP-bd"/>
</dbReference>
<dbReference type="Pfam" id="PF02626">
    <property type="entry name" value="CT_A_B"/>
    <property type="match status" value="1"/>
</dbReference>
<keyword evidence="3 7" id="KW-0547">Nucleotide-binding</keyword>
<dbReference type="PROSITE" id="PS00867">
    <property type="entry name" value="CPSASE_2"/>
    <property type="match status" value="1"/>
</dbReference>
<dbReference type="PROSITE" id="PS50968">
    <property type="entry name" value="BIOTINYL_LIPOYL"/>
    <property type="match status" value="1"/>
</dbReference>
<dbReference type="PROSITE" id="PS50975">
    <property type="entry name" value="ATP_GRASP"/>
    <property type="match status" value="1"/>
</dbReference>
<dbReference type="SUPFAM" id="SSF56059">
    <property type="entry name" value="Glutathione synthetase ATP-binding domain-like"/>
    <property type="match status" value="1"/>
</dbReference>
<dbReference type="Pfam" id="PF02786">
    <property type="entry name" value="CPSase_L_D2"/>
    <property type="match status" value="1"/>
</dbReference>
<dbReference type="SUPFAM" id="SSF52440">
    <property type="entry name" value="PreATP-grasp domain"/>
    <property type="match status" value="1"/>
</dbReference>
<sequence>MFDKVLIANRGAIACRVIRTLRRMGVKSVAVFSDADRHSRHVSEADEAVRLGPAPASESYLRVDLILDAAKRTGAQAIHPGYGFLSENADFAEACAAAGIAFIGPTPAQMRDFGLKHTARALALAAGVPLSPGSDLLPDLDTARAEAARIGYPVMLKSTAGGGGIGMQLVRDPAALDAAYASVQRLATSAFKSGGMFLEKYIEQARHIEVQIFGDGRGNVVALGERDCSLQRRNQKVVEEAPAPGLSAEQRARLHRTAADLGRSISYQSAGTVEFVYDVPSGEFYFLEVNTRLQVEHGVTEQITGIDLVEWMVKQAAGELDLAGFEPSFAGHSIQARLYAEDPARNFQPSSGLLTDVAWADAARIETWVERGSIVPPNYDPMIAKIIVTAADREAAIAALGDALAGTRIGGIETNLGYLRAITASDTFARGEQTTRWLGGFAFAQRAVEVLEPGVQTTVQDWPGRLGYWDVGMPPSGPMDDLSLRIANRLVGNHEGAAALEITMAGPVLRFHCDARIALAGAAMEVLLTLPVAGDFESPASRTADLNSAAAPRPLAFGQPHDIPAGSTLAIGRAAGAGARAYLAIAGAIDVPDYLGSKSTFTLGQVGGHGGRALRTGDMLHLGAAPAASLCTIPPASLPELTHDWEVGIFYGPHGAPDFFTDADIDALLSTDWEIHYNSSRTGVRLIGPRPEWARRDGGEAGLHPSNIHDNAYAIGSIDFTGDMPVLLGPDGPSLGGFVCPGVVAEAELWKLGQLRPGDRLRFRKLTPAEGQALFDRKQALLAGFGDGAVAERSFSAVLDRRFAAGKADVVMPESAGHALTRGAAPADSTDAPAVPRDDTGAPPTATAMQPADAARAGLATPLPPGALRATDACDPVLLRLPAVADRPAVTYRRAGDLNLLVEYGPLVLDLDLRFRAHVLMQALGAARAEGRLRGIVDLTPGIRSLQVHYDPEVIGESKLLDVLLAAEAELPGHDSIEISSRIVHLPLAWDDSQTQLATRKYMQSVRKDAPWCPSNIEFIRRINGLESIDEVKRIVYDASYLVLGLGDVYLGAPVATPVDPRHRLVTTKYNPARTWTPENAVGIGGAYMCIYGMEGPGGYQFVGRTLPIWNRWKHTPDFRDGKPWLLRFFDRIRYFEVSEEELLDLRDGFLHGRNHLRIEDETFRLADYRRFLADNADSIGAFKTRQQAAFDAERERWRAAGQAEHIDESAVAPEEDATALPPDVKAIASPVSGSVWKLAVEPGQRVSAGDTLVVVESMKMEFPVAAPVGGSVTHLLCHEGAPVQAGQNLVGLRP</sequence>
<dbReference type="PROSITE" id="PS00866">
    <property type="entry name" value="CPSASE_1"/>
    <property type="match status" value="1"/>
</dbReference>
<evidence type="ECO:0000259" key="11">
    <source>
        <dbReference type="PROSITE" id="PS50979"/>
    </source>
</evidence>
<dbReference type="GO" id="GO:0016874">
    <property type="term" value="F:ligase activity"/>
    <property type="evidence" value="ECO:0007669"/>
    <property type="project" value="UniProtKB-KW"/>
</dbReference>
<dbReference type="InterPro" id="IPR003778">
    <property type="entry name" value="CT_A_B"/>
</dbReference>
<keyword evidence="12" id="KW-1185">Reference proteome</keyword>
<dbReference type="SMART" id="SM00797">
    <property type="entry name" value="AHS2"/>
    <property type="match status" value="1"/>
</dbReference>
<evidence type="ECO:0000256" key="6">
    <source>
        <dbReference type="ARBA" id="ARBA00023267"/>
    </source>
</evidence>
<dbReference type="GO" id="GO:0016787">
    <property type="term" value="F:hydrolase activity"/>
    <property type="evidence" value="ECO:0007669"/>
    <property type="project" value="UniProtKB-KW"/>
</dbReference>
<dbReference type="InterPro" id="IPR011764">
    <property type="entry name" value="Biotin_carboxylation_dom"/>
</dbReference>
<evidence type="ECO:0000259" key="9">
    <source>
        <dbReference type="PROSITE" id="PS50968"/>
    </source>
</evidence>
<dbReference type="CDD" id="cd06850">
    <property type="entry name" value="biotinyl_domain"/>
    <property type="match status" value="1"/>
</dbReference>
<evidence type="ECO:0000256" key="3">
    <source>
        <dbReference type="ARBA" id="ARBA00022741"/>
    </source>
</evidence>
<accession>A0A8B6X495</accession>
<dbReference type="SUPFAM" id="SSF51230">
    <property type="entry name" value="Single hybrid motif"/>
    <property type="match status" value="1"/>
</dbReference>
<dbReference type="SMART" id="SM00878">
    <property type="entry name" value="Biotin_carb_C"/>
    <property type="match status" value="1"/>
</dbReference>
<name>A0A8B6X495_9BURK</name>
<dbReference type="InterPro" id="IPR029000">
    <property type="entry name" value="Cyclophilin-like_dom_sf"/>
</dbReference>
<evidence type="ECO:0000256" key="5">
    <source>
        <dbReference type="ARBA" id="ARBA00022840"/>
    </source>
</evidence>
<evidence type="ECO:0000256" key="8">
    <source>
        <dbReference type="SAM" id="MobiDB-lite"/>
    </source>
</evidence>
<dbReference type="InterPro" id="IPR011761">
    <property type="entry name" value="ATP-grasp"/>
</dbReference>
<dbReference type="NCBIfam" id="TIGR00724">
    <property type="entry name" value="urea_amlyse_rel"/>
    <property type="match status" value="1"/>
</dbReference>
<dbReference type="Gene3D" id="3.30.470.20">
    <property type="entry name" value="ATP-grasp fold, B domain"/>
    <property type="match status" value="1"/>
</dbReference>
<dbReference type="FunFam" id="3.40.50.20:FF:000010">
    <property type="entry name" value="Propionyl-CoA carboxylase subunit alpha"/>
    <property type="match status" value="1"/>
</dbReference>
<feature type="domain" description="Biotin carboxylation" evidence="11">
    <location>
        <begin position="1"/>
        <end position="443"/>
    </location>
</feature>
<dbReference type="SUPFAM" id="SSF160467">
    <property type="entry name" value="PH0987 N-terminal domain-like"/>
    <property type="match status" value="1"/>
</dbReference>
<evidence type="ECO:0000256" key="2">
    <source>
        <dbReference type="ARBA" id="ARBA00022598"/>
    </source>
</evidence>
<dbReference type="Pfam" id="PF00364">
    <property type="entry name" value="Biotin_lipoyl"/>
    <property type="match status" value="1"/>
</dbReference>
<dbReference type="InterPro" id="IPR005481">
    <property type="entry name" value="BC-like_N"/>
</dbReference>
<dbReference type="InterPro" id="IPR005482">
    <property type="entry name" value="Biotin_COase_C"/>
</dbReference>
<evidence type="ECO:0000259" key="10">
    <source>
        <dbReference type="PROSITE" id="PS50975"/>
    </source>
</evidence>
<dbReference type="InterPro" id="IPR016185">
    <property type="entry name" value="PreATP-grasp_dom_sf"/>
</dbReference>
<dbReference type="Gene3D" id="2.40.50.100">
    <property type="match status" value="1"/>
</dbReference>
<dbReference type="SUPFAM" id="SSF50891">
    <property type="entry name" value="Cyclophilin-like"/>
    <property type="match status" value="2"/>
</dbReference>
<dbReference type="GO" id="GO:0005524">
    <property type="term" value="F:ATP binding"/>
    <property type="evidence" value="ECO:0007669"/>
    <property type="project" value="UniProtKB-UniRule"/>
</dbReference>
<dbReference type="PROSITE" id="PS50979">
    <property type="entry name" value="BC"/>
    <property type="match status" value="1"/>
</dbReference>
<dbReference type="InterPro" id="IPR000089">
    <property type="entry name" value="Biotin_lipoyl"/>
</dbReference>
<evidence type="ECO:0000256" key="1">
    <source>
        <dbReference type="ARBA" id="ARBA00001953"/>
    </source>
</evidence>
<feature type="domain" description="ATP-grasp" evidence="10">
    <location>
        <begin position="120"/>
        <end position="317"/>
    </location>
</feature>
<dbReference type="Gene3D" id="2.40.100.10">
    <property type="entry name" value="Cyclophilin-like"/>
    <property type="match status" value="2"/>
</dbReference>
<dbReference type="SMART" id="SM00796">
    <property type="entry name" value="AHS1"/>
    <property type="match status" value="1"/>
</dbReference>
<dbReference type="OrthoDB" id="9803706at2"/>
<keyword evidence="6" id="KW-0092">Biotin</keyword>
<dbReference type="InterPro" id="IPR003833">
    <property type="entry name" value="CT_C_D"/>
</dbReference>
<feature type="domain" description="Lipoyl-binding" evidence="9">
    <location>
        <begin position="1217"/>
        <end position="1294"/>
    </location>
</feature>
<evidence type="ECO:0000256" key="7">
    <source>
        <dbReference type="PROSITE-ProRule" id="PRU00409"/>
    </source>
</evidence>
<evidence type="ECO:0000313" key="12">
    <source>
        <dbReference type="Proteomes" id="UP000675920"/>
    </source>
</evidence>
<protein>
    <submittedName>
        <fullName evidence="13">5-oxoprolinase/urea amidolyase family protein</fullName>
    </submittedName>
</protein>
<dbReference type="Pfam" id="PF02682">
    <property type="entry name" value="CT_C_D"/>
    <property type="match status" value="1"/>
</dbReference>
<reference evidence="13" key="2">
    <citation type="submission" date="2025-08" db="UniProtKB">
        <authorList>
            <consortium name="RefSeq"/>
        </authorList>
    </citation>
    <scope>IDENTIFICATION</scope>
</reference>